<dbReference type="EMBL" id="JTDL01000094">
    <property type="protein sequence ID" value="KHL03795.1"/>
    <property type="molecule type" value="Genomic_DNA"/>
</dbReference>
<keyword evidence="2" id="KW-1185">Reference proteome</keyword>
<evidence type="ECO:0000313" key="2">
    <source>
        <dbReference type="Proteomes" id="UP000030982"/>
    </source>
</evidence>
<dbReference type="RefSeq" id="WP_043122289.1">
    <property type="nucleotide sequence ID" value="NZ_JTDL01000094.1"/>
</dbReference>
<dbReference type="AlphaFoldDB" id="A0A0B2AJG7"/>
<accession>A0A0B2AJG7</accession>
<sequence>MSTPRRDRLYPRPHKTRHAWFLENDEPGTQPRQALIVSWRRHSYQWHARILYVVDVEGDPDPAVIERWVPREALRPVRADPNAAFGLR</sequence>
<organism evidence="1 2">
    <name type="scientific">Sinomonas humi</name>
    <dbReference type="NCBI Taxonomy" id="1338436"/>
    <lineage>
        <taxon>Bacteria</taxon>
        <taxon>Bacillati</taxon>
        <taxon>Actinomycetota</taxon>
        <taxon>Actinomycetes</taxon>
        <taxon>Micrococcales</taxon>
        <taxon>Micrococcaceae</taxon>
        <taxon>Sinomonas</taxon>
    </lineage>
</organism>
<protein>
    <submittedName>
        <fullName evidence="1">Uncharacterized protein</fullName>
    </submittedName>
</protein>
<dbReference type="OrthoDB" id="5148447at2"/>
<dbReference type="Proteomes" id="UP000030982">
    <property type="component" value="Unassembled WGS sequence"/>
</dbReference>
<name>A0A0B2AJG7_9MICC</name>
<proteinExistence type="predicted"/>
<reference evidence="1 2" key="1">
    <citation type="submission" date="2014-09" db="EMBL/GenBank/DDBJ databases">
        <title>Genome sequence of Sinomonas sp. MUSC 117.</title>
        <authorList>
            <person name="Lee L.-H."/>
        </authorList>
    </citation>
    <scope>NUCLEOTIDE SEQUENCE [LARGE SCALE GENOMIC DNA]</scope>
    <source>
        <strain evidence="1 2">MUSC 117</strain>
    </source>
</reference>
<evidence type="ECO:0000313" key="1">
    <source>
        <dbReference type="EMBL" id="KHL03795.1"/>
    </source>
</evidence>
<comment type="caution">
    <text evidence="1">The sequence shown here is derived from an EMBL/GenBank/DDBJ whole genome shotgun (WGS) entry which is preliminary data.</text>
</comment>
<gene>
    <name evidence="1" type="ORF">LK10_08375</name>
</gene>